<proteinExistence type="predicted"/>
<dbReference type="AlphaFoldDB" id="A0A218XEQ7"/>
<evidence type="ECO:0000313" key="1">
    <source>
        <dbReference type="EMBL" id="OWM83196.1"/>
    </source>
</evidence>
<reference evidence="2" key="1">
    <citation type="journal article" date="2017" name="Plant J.">
        <title>The pomegranate (Punica granatum L.) genome and the genomics of punicalagin biosynthesis.</title>
        <authorList>
            <person name="Qin G."/>
            <person name="Xu C."/>
            <person name="Ming R."/>
            <person name="Tang H."/>
            <person name="Guyot R."/>
            <person name="Kramer E.M."/>
            <person name="Hu Y."/>
            <person name="Yi X."/>
            <person name="Qi Y."/>
            <person name="Xu X."/>
            <person name="Gao Z."/>
            <person name="Pan H."/>
            <person name="Jian J."/>
            <person name="Tian Y."/>
            <person name="Yue Z."/>
            <person name="Xu Y."/>
        </authorList>
    </citation>
    <scope>NUCLEOTIDE SEQUENCE [LARGE SCALE GENOMIC DNA]</scope>
    <source>
        <strain evidence="2">cv. Dabenzi</strain>
    </source>
</reference>
<dbReference type="Proteomes" id="UP000197138">
    <property type="component" value="Unassembled WGS sequence"/>
</dbReference>
<accession>A0A218XEQ7</accession>
<dbReference type="EMBL" id="MTKT01001935">
    <property type="protein sequence ID" value="OWM83196.1"/>
    <property type="molecule type" value="Genomic_DNA"/>
</dbReference>
<name>A0A218XEQ7_PUNGR</name>
<comment type="caution">
    <text evidence="1">The sequence shown here is derived from an EMBL/GenBank/DDBJ whole genome shotgun (WGS) entry which is preliminary data.</text>
</comment>
<gene>
    <name evidence="1" type="ORF">CDL15_Pgr011878</name>
</gene>
<organism evidence="1 2">
    <name type="scientific">Punica granatum</name>
    <name type="common">Pomegranate</name>
    <dbReference type="NCBI Taxonomy" id="22663"/>
    <lineage>
        <taxon>Eukaryota</taxon>
        <taxon>Viridiplantae</taxon>
        <taxon>Streptophyta</taxon>
        <taxon>Embryophyta</taxon>
        <taxon>Tracheophyta</taxon>
        <taxon>Spermatophyta</taxon>
        <taxon>Magnoliopsida</taxon>
        <taxon>eudicotyledons</taxon>
        <taxon>Gunneridae</taxon>
        <taxon>Pentapetalae</taxon>
        <taxon>rosids</taxon>
        <taxon>malvids</taxon>
        <taxon>Myrtales</taxon>
        <taxon>Lythraceae</taxon>
        <taxon>Punica</taxon>
    </lineage>
</organism>
<protein>
    <submittedName>
        <fullName evidence="1">Uncharacterized protein</fullName>
    </submittedName>
</protein>
<sequence>MMPRNPVSLPHLLSLMANRAIRRPEEFMLNGLLDHEEEENDAHNEEFDFDALVRGALERIMSCVAKTTCILIVFKALLKAVIGPVFPVDLLLDISTCSFTSCSTAVTLQGKDENLEVVVSTARGVVLLKSVLKSLTKEEQAIEAQVDVYVDGLPSEEVCKPMDETSNAEIEIGDVLMGLQKNFAQGLMHQATKIHFGVSLMLNIKEGNSDAKVVKCILEVLKVADEELRKMKTFTRREQACRSSEIDGDRKLPETCELVEELIDQFIILIAESDSLVSYMGHL</sequence>
<evidence type="ECO:0000313" key="2">
    <source>
        <dbReference type="Proteomes" id="UP000197138"/>
    </source>
</evidence>